<dbReference type="Proteomes" id="UP000785200">
    <property type="component" value="Unassembled WGS sequence"/>
</dbReference>
<reference evidence="1" key="1">
    <citation type="submission" date="2019-07" db="EMBL/GenBank/DDBJ databases">
        <title>Hyphodiscus hymeniophilus genome sequencing and assembly.</title>
        <authorList>
            <person name="Kramer G."/>
            <person name="Nodwell J."/>
        </authorList>
    </citation>
    <scope>NUCLEOTIDE SEQUENCE</scope>
    <source>
        <strain evidence="1">ATCC 34498</strain>
    </source>
</reference>
<name>A0A9P6VGU6_9HELO</name>
<protein>
    <submittedName>
        <fullName evidence="1">Uncharacterized protein</fullName>
    </submittedName>
</protein>
<keyword evidence="2" id="KW-1185">Reference proteome</keyword>
<organism evidence="1 2">
    <name type="scientific">Hyphodiscus hymeniophilus</name>
    <dbReference type="NCBI Taxonomy" id="353542"/>
    <lineage>
        <taxon>Eukaryota</taxon>
        <taxon>Fungi</taxon>
        <taxon>Dikarya</taxon>
        <taxon>Ascomycota</taxon>
        <taxon>Pezizomycotina</taxon>
        <taxon>Leotiomycetes</taxon>
        <taxon>Helotiales</taxon>
        <taxon>Hyphodiscaceae</taxon>
        <taxon>Hyphodiscus</taxon>
    </lineage>
</organism>
<evidence type="ECO:0000313" key="1">
    <source>
        <dbReference type="EMBL" id="KAG0647766.1"/>
    </source>
</evidence>
<sequence>MGVSKPQIDLLPWDPDSSEHVERLYQQRRACGWNKQAVEEWRSLQRDGKIALHWVVLPASDPSTASKLNVHTTAWPAESTTISDSCTNFGGKPRIPHPERVFVPVGHISLDSENEDPEQADAIRGIYRISSFYISTALQSAGIGGATMDAIERYPGKKERWEAKMADGIVEPPKVQNANVKQFSNQDWYTRRGYEVSGYRDKMWSETDSKGTVWYLTQVKMRKDIKGSSFHDN</sequence>
<proteinExistence type="predicted"/>
<gene>
    <name evidence="1" type="ORF">D0Z07_6646</name>
</gene>
<evidence type="ECO:0000313" key="2">
    <source>
        <dbReference type="Proteomes" id="UP000785200"/>
    </source>
</evidence>
<dbReference type="EMBL" id="VNKQ01000012">
    <property type="protein sequence ID" value="KAG0647766.1"/>
    <property type="molecule type" value="Genomic_DNA"/>
</dbReference>
<comment type="caution">
    <text evidence="1">The sequence shown here is derived from an EMBL/GenBank/DDBJ whole genome shotgun (WGS) entry which is preliminary data.</text>
</comment>
<dbReference type="OrthoDB" id="2326446at2759"/>
<accession>A0A9P6VGU6</accession>
<dbReference type="Gene3D" id="3.40.630.30">
    <property type="match status" value="1"/>
</dbReference>
<dbReference type="AlphaFoldDB" id="A0A9P6VGU6"/>